<keyword evidence="3" id="KW-0813">Transport</keyword>
<dbReference type="GO" id="GO:0089718">
    <property type="term" value="P:amino acid import across plasma membrane"/>
    <property type="evidence" value="ECO:0007669"/>
    <property type="project" value="TreeGrafter"/>
</dbReference>
<evidence type="ECO:0000256" key="14">
    <source>
        <dbReference type="ARBA" id="ARBA00040215"/>
    </source>
</evidence>
<dbReference type="Pfam" id="PF00209">
    <property type="entry name" value="SNF"/>
    <property type="match status" value="2"/>
</dbReference>
<accession>T1J0A6</accession>
<feature type="binding site" evidence="15">
    <location>
        <position position="50"/>
    </location>
    <ligand>
        <name>Na(+)</name>
        <dbReference type="ChEBI" id="CHEBI:29101"/>
        <label>1</label>
    </ligand>
</feature>
<evidence type="ECO:0000256" key="4">
    <source>
        <dbReference type="ARBA" id="ARBA00022692"/>
    </source>
</evidence>
<dbReference type="STRING" id="126957.T1J0A6"/>
<reference evidence="18" key="1">
    <citation type="submission" date="2011-05" db="EMBL/GenBank/DDBJ databases">
        <authorList>
            <person name="Richards S.R."/>
            <person name="Qu J."/>
            <person name="Jiang H."/>
            <person name="Jhangiani S.N."/>
            <person name="Agravi P."/>
            <person name="Goodspeed R."/>
            <person name="Gross S."/>
            <person name="Mandapat C."/>
            <person name="Jackson L."/>
            <person name="Mathew T."/>
            <person name="Pu L."/>
            <person name="Thornton R."/>
            <person name="Saada N."/>
            <person name="Wilczek-Boney K.B."/>
            <person name="Lee S."/>
            <person name="Kovar C."/>
            <person name="Wu Y."/>
            <person name="Scherer S.E."/>
            <person name="Worley K.C."/>
            <person name="Muzny D.M."/>
            <person name="Gibbs R."/>
        </authorList>
    </citation>
    <scope>NUCLEOTIDE SEQUENCE</scope>
    <source>
        <strain evidence="18">Brora</strain>
    </source>
</reference>
<evidence type="ECO:0000256" key="10">
    <source>
        <dbReference type="ARBA" id="ARBA00023136"/>
    </source>
</evidence>
<feature type="transmembrane region" description="Helical" evidence="16">
    <location>
        <begin position="528"/>
        <end position="547"/>
    </location>
</feature>
<evidence type="ECO:0000256" key="2">
    <source>
        <dbReference type="ARBA" id="ARBA00006459"/>
    </source>
</evidence>
<proteinExistence type="inferred from homology"/>
<dbReference type="EnsemblMetazoa" id="SMAR006949-RA">
    <property type="protein sequence ID" value="SMAR006949-PA"/>
    <property type="gene ID" value="SMAR006949"/>
</dbReference>
<evidence type="ECO:0000256" key="6">
    <source>
        <dbReference type="ARBA" id="ARBA00022970"/>
    </source>
</evidence>
<dbReference type="AlphaFoldDB" id="T1J0A6"/>
<evidence type="ECO:0000256" key="11">
    <source>
        <dbReference type="ARBA" id="ARBA00023180"/>
    </source>
</evidence>
<evidence type="ECO:0000256" key="9">
    <source>
        <dbReference type="ARBA" id="ARBA00023065"/>
    </source>
</evidence>
<dbReference type="EMBL" id="JH431734">
    <property type="status" value="NOT_ANNOTATED_CDS"/>
    <property type="molecule type" value="Genomic_DNA"/>
</dbReference>
<dbReference type="SUPFAM" id="SSF161070">
    <property type="entry name" value="SNF-like"/>
    <property type="match status" value="1"/>
</dbReference>
<protein>
    <recommendedName>
        <fullName evidence="14">Sodium-dependent nutrient amino acid transporter 1</fullName>
    </recommendedName>
</protein>
<keyword evidence="8 15" id="KW-0915">Sodium</keyword>
<evidence type="ECO:0000256" key="15">
    <source>
        <dbReference type="PIRSR" id="PIRSR600175-1"/>
    </source>
</evidence>
<keyword evidence="9" id="KW-0406">Ion transport</keyword>
<keyword evidence="4 16" id="KW-0812">Transmembrane</keyword>
<name>T1J0A6_STRMM</name>
<dbReference type="Proteomes" id="UP000014500">
    <property type="component" value="Unassembled WGS sequence"/>
</dbReference>
<dbReference type="eggNOG" id="KOG3660">
    <property type="taxonomic scope" value="Eukaryota"/>
</dbReference>
<comment type="subcellular location">
    <subcellularLocation>
        <location evidence="1">Membrane</location>
        <topology evidence="1">Multi-pass membrane protein</topology>
    </subcellularLocation>
</comment>
<keyword evidence="12" id="KW-0739">Sodium transport</keyword>
<comment type="function">
    <text evidence="13">Unusual broad substrate spectrum amino acid:sodium cotransporter that promotes absorption of the D isomers of essential amino acids. Neutral amino acids are the preferred substrates, especially methionine and phenylalanine.</text>
</comment>
<feature type="transmembrane region" description="Helical" evidence="16">
    <location>
        <begin position="41"/>
        <end position="59"/>
    </location>
</feature>
<sequence length="573" mass="63999">MSLVNTFFPRDDTTEAWYRAYSVYQSLQHPSRNQWVKTREYIISSIAYSVGLANAWRFAFVAYTSGSGGMILPYIILIFTIGVPLLTLESLLGQFTASSPVSAFNFSVISRGIGVSMGAVSWLLSIYSIMFIVYPIKYLFLTLEVYLPWTVCPTDIKNICISITEFSTFNLSSCPNVTTEVDCPLVAANVFWHNKVLGTKEMTSVRYRSVLTGAINDEMGPSQLASVSTLGAINWDKFILLAFSWGLIFLCTVSGVRGTSRVSSVSFAYSICSLLILLLAMSFQPGAVEGLKFFLYRIWINLIWTEAGIQAIMTFGLCTGGQILLSSFNKFDNAVHKHIALIASCCFVYTMITATTLFCAIGNLAYIMKVKVEEVSICLYLWKFLVIIQEETCDDFLNVVTSVIHEEIERLKNHYSKIRLAICVVSFAIGISCVTQGGIYVVEFLNECVPHITLSGIGLCELVFLACSYGVTRFFLDINFMLNFSPAAPLAVVWILFCPIVFLILFTVDIYDLFTSSLYPPAEKTMSRVLSFLILLPIPLGIVYAVIRHATKRSWKDSLHPDTNWGPRDTPVR</sequence>
<dbReference type="InterPro" id="IPR000175">
    <property type="entry name" value="Na/ntran_symport"/>
</dbReference>
<comment type="similarity">
    <text evidence="2">Belongs to the sodium:neurotransmitter symporter (SNF) (TC 2.A.22) family.</text>
</comment>
<feature type="transmembrane region" description="Helical" evidence="16">
    <location>
        <begin position="488"/>
        <end position="508"/>
    </location>
</feature>
<evidence type="ECO:0000256" key="16">
    <source>
        <dbReference type="SAM" id="Phobius"/>
    </source>
</evidence>
<evidence type="ECO:0000256" key="1">
    <source>
        <dbReference type="ARBA" id="ARBA00004141"/>
    </source>
</evidence>
<dbReference type="PANTHER" id="PTHR11616">
    <property type="entry name" value="SODIUM/CHLORIDE DEPENDENT TRANSPORTER"/>
    <property type="match status" value="1"/>
</dbReference>
<dbReference type="HOGENOM" id="CLU_475962_0_0_1"/>
<evidence type="ECO:0000256" key="12">
    <source>
        <dbReference type="ARBA" id="ARBA00023201"/>
    </source>
</evidence>
<dbReference type="PhylomeDB" id="T1J0A6"/>
<feature type="transmembrane region" description="Helical" evidence="16">
    <location>
        <begin position="262"/>
        <end position="281"/>
    </location>
</feature>
<feature type="transmembrane region" description="Helical" evidence="16">
    <location>
        <begin position="338"/>
        <end position="361"/>
    </location>
</feature>
<evidence type="ECO:0000256" key="13">
    <source>
        <dbReference type="ARBA" id="ARBA00037785"/>
    </source>
</evidence>
<dbReference type="GO" id="GO:0005283">
    <property type="term" value="F:amino acid:sodium symporter activity"/>
    <property type="evidence" value="ECO:0007669"/>
    <property type="project" value="TreeGrafter"/>
</dbReference>
<feature type="transmembrane region" description="Helical" evidence="16">
    <location>
        <begin position="238"/>
        <end position="256"/>
    </location>
</feature>
<evidence type="ECO:0000256" key="8">
    <source>
        <dbReference type="ARBA" id="ARBA00023053"/>
    </source>
</evidence>
<evidence type="ECO:0000256" key="7">
    <source>
        <dbReference type="ARBA" id="ARBA00022989"/>
    </source>
</evidence>
<keyword evidence="5" id="KW-0769">Symport</keyword>
<dbReference type="PROSITE" id="PS50267">
    <property type="entry name" value="NA_NEUROTRAN_SYMP_3"/>
    <property type="match status" value="1"/>
</dbReference>
<evidence type="ECO:0000313" key="18">
    <source>
        <dbReference type="Proteomes" id="UP000014500"/>
    </source>
</evidence>
<evidence type="ECO:0000256" key="3">
    <source>
        <dbReference type="ARBA" id="ARBA00022448"/>
    </source>
</evidence>
<organism evidence="17 18">
    <name type="scientific">Strigamia maritima</name>
    <name type="common">European centipede</name>
    <name type="synonym">Geophilus maritimus</name>
    <dbReference type="NCBI Taxonomy" id="126957"/>
    <lineage>
        <taxon>Eukaryota</taxon>
        <taxon>Metazoa</taxon>
        <taxon>Ecdysozoa</taxon>
        <taxon>Arthropoda</taxon>
        <taxon>Myriapoda</taxon>
        <taxon>Chilopoda</taxon>
        <taxon>Pleurostigmophora</taxon>
        <taxon>Geophilomorpha</taxon>
        <taxon>Linotaeniidae</taxon>
        <taxon>Strigamia</taxon>
    </lineage>
</organism>
<dbReference type="GO" id="GO:0046872">
    <property type="term" value="F:metal ion binding"/>
    <property type="evidence" value="ECO:0007669"/>
    <property type="project" value="UniProtKB-KW"/>
</dbReference>
<keyword evidence="11" id="KW-0325">Glycoprotein</keyword>
<keyword evidence="18" id="KW-1185">Reference proteome</keyword>
<feature type="transmembrane region" description="Helical" evidence="16">
    <location>
        <begin position="454"/>
        <end position="476"/>
    </location>
</feature>
<dbReference type="PRINTS" id="PR00176">
    <property type="entry name" value="NANEUSMPORT"/>
</dbReference>
<keyword evidence="6" id="KW-0029">Amino-acid transport</keyword>
<keyword evidence="7 16" id="KW-1133">Transmembrane helix</keyword>
<keyword evidence="10 16" id="KW-0472">Membrane</keyword>
<evidence type="ECO:0000313" key="17">
    <source>
        <dbReference type="EnsemblMetazoa" id="SMAR006949-PA"/>
    </source>
</evidence>
<dbReference type="GO" id="GO:0005886">
    <property type="term" value="C:plasma membrane"/>
    <property type="evidence" value="ECO:0007669"/>
    <property type="project" value="TreeGrafter"/>
</dbReference>
<evidence type="ECO:0000256" key="5">
    <source>
        <dbReference type="ARBA" id="ARBA00022847"/>
    </source>
</evidence>
<dbReference type="InterPro" id="IPR037272">
    <property type="entry name" value="SNS_sf"/>
</dbReference>
<feature type="transmembrane region" description="Helical" evidence="16">
    <location>
        <begin position="71"/>
        <end position="92"/>
    </location>
</feature>
<keyword evidence="15" id="KW-0479">Metal-binding</keyword>
<dbReference type="PANTHER" id="PTHR11616:SF321">
    <property type="entry name" value="SODIUM-DEPENDENT NUTRIENT AMINO ACID TRANSPORTER 1-RELATED"/>
    <property type="match status" value="1"/>
</dbReference>
<feature type="transmembrane region" description="Helical" evidence="16">
    <location>
        <begin position="420"/>
        <end position="442"/>
    </location>
</feature>
<reference evidence="17" key="2">
    <citation type="submission" date="2015-02" db="UniProtKB">
        <authorList>
            <consortium name="EnsemblMetazoa"/>
        </authorList>
    </citation>
    <scope>IDENTIFICATION</scope>
</reference>
<feature type="transmembrane region" description="Helical" evidence="16">
    <location>
        <begin position="112"/>
        <end position="134"/>
    </location>
</feature>
<feature type="binding site" evidence="15">
    <location>
        <position position="54"/>
    </location>
    <ligand>
        <name>Na(+)</name>
        <dbReference type="ChEBI" id="CHEBI:29101"/>
        <label>1</label>
    </ligand>
</feature>